<dbReference type="Proteomes" id="UP000177152">
    <property type="component" value="Unassembled WGS sequence"/>
</dbReference>
<evidence type="ECO:0000313" key="4">
    <source>
        <dbReference type="Proteomes" id="UP000177152"/>
    </source>
</evidence>
<proteinExistence type="predicted"/>
<feature type="transmembrane region" description="Helical" evidence="1">
    <location>
        <begin position="6"/>
        <end position="26"/>
    </location>
</feature>
<gene>
    <name evidence="3" type="ORF">A2633_00210</name>
</gene>
<dbReference type="Pfam" id="PF13529">
    <property type="entry name" value="Peptidase_C39_2"/>
    <property type="match status" value="1"/>
</dbReference>
<keyword evidence="1" id="KW-1133">Transmembrane helix</keyword>
<evidence type="ECO:0000313" key="3">
    <source>
        <dbReference type="EMBL" id="OGZ95196.1"/>
    </source>
</evidence>
<accession>A0A1G2K6Z2</accession>
<evidence type="ECO:0000259" key="2">
    <source>
        <dbReference type="Pfam" id="PF13529"/>
    </source>
</evidence>
<organism evidence="3 4">
    <name type="scientific">Candidatus Sungbacteria bacterium RIFCSPHIGHO2_01_FULL_47_32</name>
    <dbReference type="NCBI Taxonomy" id="1802264"/>
    <lineage>
        <taxon>Bacteria</taxon>
        <taxon>Candidatus Sungiibacteriota</taxon>
    </lineage>
</organism>
<dbReference type="Gene3D" id="3.90.70.10">
    <property type="entry name" value="Cysteine proteinases"/>
    <property type="match status" value="1"/>
</dbReference>
<dbReference type="AlphaFoldDB" id="A0A1G2K6Z2"/>
<reference evidence="3 4" key="1">
    <citation type="journal article" date="2016" name="Nat. Commun.">
        <title>Thousands of microbial genomes shed light on interconnected biogeochemical processes in an aquifer system.</title>
        <authorList>
            <person name="Anantharaman K."/>
            <person name="Brown C.T."/>
            <person name="Hug L.A."/>
            <person name="Sharon I."/>
            <person name="Castelle C.J."/>
            <person name="Probst A.J."/>
            <person name="Thomas B.C."/>
            <person name="Singh A."/>
            <person name="Wilkins M.J."/>
            <person name="Karaoz U."/>
            <person name="Brodie E.L."/>
            <person name="Williams K.H."/>
            <person name="Hubbard S.S."/>
            <person name="Banfield J.F."/>
        </authorList>
    </citation>
    <scope>NUCLEOTIDE SEQUENCE [LARGE SCALE GENOMIC DNA]</scope>
</reference>
<sequence length="261" mass="30039">MIKLFLKIIAAIFFELMLFAVSYIIWHHQEAFLRAQSPEDSFVETAPLATTEDRFPDPVLAWEEKESKEPLPLSFELPVPFTAQAPYGNWNEPWQNFCEEAVILMTARFHDGYTRQTIPPEEASRSLLSIMRYEQKHLGYNIDTGVDDIASTLKGAYNVPMQVVSNATIEDIKNTVLRYRPVIVPVSGKLLQNPQFLRGGPVYHTVLVIGYDDRDETFITHEPGTRFGKRYRYDQKKLYNAIADWDQRLGLVSKKVIVIPE</sequence>
<evidence type="ECO:0000256" key="1">
    <source>
        <dbReference type="SAM" id="Phobius"/>
    </source>
</evidence>
<dbReference type="InterPro" id="IPR039564">
    <property type="entry name" value="Peptidase_C39-like"/>
</dbReference>
<comment type="caution">
    <text evidence="3">The sequence shown here is derived from an EMBL/GenBank/DDBJ whole genome shotgun (WGS) entry which is preliminary data.</text>
</comment>
<keyword evidence="1" id="KW-0812">Transmembrane</keyword>
<protein>
    <recommendedName>
        <fullName evidence="2">Peptidase C39-like domain-containing protein</fullName>
    </recommendedName>
</protein>
<dbReference type="EMBL" id="MHQC01000016">
    <property type="protein sequence ID" value="OGZ95196.1"/>
    <property type="molecule type" value="Genomic_DNA"/>
</dbReference>
<keyword evidence="1" id="KW-0472">Membrane</keyword>
<name>A0A1G2K6Z2_9BACT</name>
<feature type="domain" description="Peptidase C39-like" evidence="2">
    <location>
        <begin position="85"/>
        <end position="223"/>
    </location>
</feature>